<evidence type="ECO:0000256" key="2">
    <source>
        <dbReference type="ARBA" id="ARBA00022729"/>
    </source>
</evidence>
<dbReference type="PANTHER" id="PTHR30483">
    <property type="entry name" value="LEUCINE-SPECIFIC-BINDING PROTEIN"/>
    <property type="match status" value="1"/>
</dbReference>
<evidence type="ECO:0000259" key="4">
    <source>
        <dbReference type="Pfam" id="PF13458"/>
    </source>
</evidence>
<protein>
    <submittedName>
        <fullName evidence="5">Amino acid/amide ABC transporter substrate-binding protein, HAAT family</fullName>
    </submittedName>
</protein>
<dbReference type="PANTHER" id="PTHR30483:SF6">
    <property type="entry name" value="PERIPLASMIC BINDING PROTEIN OF ABC TRANSPORTER FOR NATURAL AMINO ACIDS"/>
    <property type="match status" value="1"/>
</dbReference>
<evidence type="ECO:0000256" key="1">
    <source>
        <dbReference type="ARBA" id="ARBA00010062"/>
    </source>
</evidence>
<dbReference type="InterPro" id="IPR028082">
    <property type="entry name" value="Peripla_BP_I"/>
</dbReference>
<name>A0ABY1QRB0_9BURK</name>
<keyword evidence="6" id="KW-1185">Reference proteome</keyword>
<evidence type="ECO:0000313" key="5">
    <source>
        <dbReference type="EMBL" id="SMP76862.1"/>
    </source>
</evidence>
<dbReference type="Pfam" id="PF13458">
    <property type="entry name" value="Peripla_BP_6"/>
    <property type="match status" value="1"/>
</dbReference>
<keyword evidence="2" id="KW-0732">Signal</keyword>
<feature type="compositionally biased region" description="Polar residues" evidence="3">
    <location>
        <begin position="15"/>
        <end position="24"/>
    </location>
</feature>
<dbReference type="InterPro" id="IPR028081">
    <property type="entry name" value="Leu-bd"/>
</dbReference>
<sequence length="427" mass="46192">MTESVRAGIFRPDSLRQQHSSTHPTARTIGKLLATAALIMGAAAASAQNKPIKIGVPTAMQLQVGRDTQDAIKIAMDEINAKGGVLGRKLEMVVADETENPETGISAIKKLTADEKADVLIGGYTSGVTLAQLPHITTAKTIYLGVGAASPAITAKVKQDYDKNKYIFRVGPLNAAHQARQLVDFVSGMLIGELGYKKIAIIGENAKWVQDLVPILKKGAGEVGADVRLTEFFDSSTSDFSPLLSKVRASEAQFLLVILSHASSDTFAKQWYDARVPIPYGGIDVKSMDGDFFERVGGKSISEVAANFAVRAPLTAKTVPFFDEFKKRTGRVPVYTAFGAYDAVYAYAQAVETTKSMDSDGIIKALEKTSMTGVPGTLEFDDNHDVKAGGKNMNLLFVQWQDAGNRVVLWPKELRTGKFIMPPWMNK</sequence>
<dbReference type="CDD" id="cd06345">
    <property type="entry name" value="PBP1_ABC_ligand_binding-like"/>
    <property type="match status" value="1"/>
</dbReference>
<feature type="region of interest" description="Disordered" evidence="3">
    <location>
        <begin position="1"/>
        <end position="24"/>
    </location>
</feature>
<evidence type="ECO:0000256" key="3">
    <source>
        <dbReference type="SAM" id="MobiDB-lite"/>
    </source>
</evidence>
<comment type="similarity">
    <text evidence="1">Belongs to the leucine-binding protein family.</text>
</comment>
<feature type="domain" description="Leucine-binding protein" evidence="4">
    <location>
        <begin position="52"/>
        <end position="404"/>
    </location>
</feature>
<comment type="caution">
    <text evidence="5">The sequence shown here is derived from an EMBL/GenBank/DDBJ whole genome shotgun (WGS) entry which is preliminary data.</text>
</comment>
<dbReference type="EMBL" id="FXUL01000025">
    <property type="protein sequence ID" value="SMP76862.1"/>
    <property type="molecule type" value="Genomic_DNA"/>
</dbReference>
<dbReference type="InterPro" id="IPR051010">
    <property type="entry name" value="BCAA_transport"/>
</dbReference>
<dbReference type="Gene3D" id="3.40.50.2300">
    <property type="match status" value="2"/>
</dbReference>
<reference evidence="5 6" key="1">
    <citation type="submission" date="2017-05" db="EMBL/GenBank/DDBJ databases">
        <authorList>
            <person name="Varghese N."/>
            <person name="Submissions S."/>
        </authorList>
    </citation>
    <scope>NUCLEOTIDE SEQUENCE [LARGE SCALE GENOMIC DNA]</scope>
    <source>
        <strain evidence="5 6">DSM 26001</strain>
    </source>
</reference>
<dbReference type="SUPFAM" id="SSF53822">
    <property type="entry name" value="Periplasmic binding protein-like I"/>
    <property type="match status" value="1"/>
</dbReference>
<evidence type="ECO:0000313" key="6">
    <source>
        <dbReference type="Proteomes" id="UP001158049"/>
    </source>
</evidence>
<organism evidence="5 6">
    <name type="scientific">Noviherbaspirillum suwonense</name>
    <dbReference type="NCBI Taxonomy" id="1224511"/>
    <lineage>
        <taxon>Bacteria</taxon>
        <taxon>Pseudomonadati</taxon>
        <taxon>Pseudomonadota</taxon>
        <taxon>Betaproteobacteria</taxon>
        <taxon>Burkholderiales</taxon>
        <taxon>Oxalobacteraceae</taxon>
        <taxon>Noviherbaspirillum</taxon>
    </lineage>
</organism>
<proteinExistence type="inferred from homology"/>
<dbReference type="Proteomes" id="UP001158049">
    <property type="component" value="Unassembled WGS sequence"/>
</dbReference>
<accession>A0ABY1QRB0</accession>
<gene>
    <name evidence="5" type="ORF">SAMN06295970_12536</name>
</gene>